<dbReference type="GO" id="GO:0016020">
    <property type="term" value="C:membrane"/>
    <property type="evidence" value="ECO:0007669"/>
    <property type="project" value="UniProtKB-SubCell"/>
</dbReference>
<dbReference type="Gene3D" id="1.10.630.10">
    <property type="entry name" value="Cytochrome P450"/>
    <property type="match status" value="1"/>
</dbReference>
<accession>A0A8B8NY84</accession>
<dbReference type="InterPro" id="IPR001128">
    <property type="entry name" value="Cyt_P450"/>
</dbReference>
<evidence type="ECO:0000256" key="5">
    <source>
        <dbReference type="ARBA" id="ARBA00022692"/>
    </source>
</evidence>
<comment type="similarity">
    <text evidence="3 13">Belongs to the cytochrome P450 family.</text>
</comment>
<dbReference type="Pfam" id="PF00067">
    <property type="entry name" value="p450"/>
    <property type="match status" value="1"/>
</dbReference>
<feature type="binding site" description="axial binding residue" evidence="12">
    <location>
        <position position="455"/>
    </location>
    <ligand>
        <name>heme</name>
        <dbReference type="ChEBI" id="CHEBI:30413"/>
    </ligand>
    <ligandPart>
        <name>Fe</name>
        <dbReference type="ChEBI" id="CHEBI:18248"/>
    </ligandPart>
</feature>
<dbReference type="InterPro" id="IPR036396">
    <property type="entry name" value="Cyt_P450_sf"/>
</dbReference>
<evidence type="ECO:0000256" key="2">
    <source>
        <dbReference type="ARBA" id="ARBA00004370"/>
    </source>
</evidence>
<gene>
    <name evidence="15" type="primary">LOC115738872</name>
</gene>
<proteinExistence type="inferred from homology"/>
<keyword evidence="6 12" id="KW-0479">Metal-binding</keyword>
<evidence type="ECO:0000256" key="9">
    <source>
        <dbReference type="ARBA" id="ARBA00023004"/>
    </source>
</evidence>
<dbReference type="RefSeq" id="XP_030527511.1">
    <property type="nucleotide sequence ID" value="XM_030671651.2"/>
</dbReference>
<evidence type="ECO:0000256" key="11">
    <source>
        <dbReference type="ARBA" id="ARBA00023136"/>
    </source>
</evidence>
<dbReference type="CDD" id="cd11072">
    <property type="entry name" value="CYP71-like"/>
    <property type="match status" value="1"/>
</dbReference>
<dbReference type="GO" id="GO:0020037">
    <property type="term" value="F:heme binding"/>
    <property type="evidence" value="ECO:0007669"/>
    <property type="project" value="InterPro"/>
</dbReference>
<dbReference type="GO" id="GO:0004497">
    <property type="term" value="F:monooxygenase activity"/>
    <property type="evidence" value="ECO:0007669"/>
    <property type="project" value="UniProtKB-KW"/>
</dbReference>
<comment type="cofactor">
    <cofactor evidence="1 12">
        <name>heme</name>
        <dbReference type="ChEBI" id="CHEBI:30413"/>
    </cofactor>
</comment>
<dbReference type="PANTHER" id="PTHR47955:SF9">
    <property type="entry name" value="PREMNASPIRODIENE OXYGENASE-LIKE"/>
    <property type="match status" value="1"/>
</dbReference>
<dbReference type="PRINTS" id="PR00385">
    <property type="entry name" value="P450"/>
</dbReference>
<dbReference type="InterPro" id="IPR002401">
    <property type="entry name" value="Cyt_P450_E_grp-I"/>
</dbReference>
<dbReference type="PRINTS" id="PR00463">
    <property type="entry name" value="EP450I"/>
</dbReference>
<organism evidence="14 15">
    <name type="scientific">Rhodamnia argentea</name>
    <dbReference type="NCBI Taxonomy" id="178133"/>
    <lineage>
        <taxon>Eukaryota</taxon>
        <taxon>Viridiplantae</taxon>
        <taxon>Streptophyta</taxon>
        <taxon>Embryophyta</taxon>
        <taxon>Tracheophyta</taxon>
        <taxon>Spermatophyta</taxon>
        <taxon>Magnoliopsida</taxon>
        <taxon>eudicotyledons</taxon>
        <taxon>Gunneridae</taxon>
        <taxon>Pentapetalae</taxon>
        <taxon>rosids</taxon>
        <taxon>malvids</taxon>
        <taxon>Myrtales</taxon>
        <taxon>Myrtaceae</taxon>
        <taxon>Myrtoideae</taxon>
        <taxon>Myrteae</taxon>
        <taxon>Australasian group</taxon>
        <taxon>Rhodamnia</taxon>
    </lineage>
</organism>
<evidence type="ECO:0000256" key="1">
    <source>
        <dbReference type="ARBA" id="ARBA00001971"/>
    </source>
</evidence>
<evidence type="ECO:0000256" key="12">
    <source>
        <dbReference type="PIRSR" id="PIRSR602401-1"/>
    </source>
</evidence>
<dbReference type="SUPFAM" id="SSF48264">
    <property type="entry name" value="Cytochrome P450"/>
    <property type="match status" value="1"/>
</dbReference>
<comment type="subcellular location">
    <subcellularLocation>
        <location evidence="2">Membrane</location>
    </subcellularLocation>
</comment>
<evidence type="ECO:0000313" key="14">
    <source>
        <dbReference type="Proteomes" id="UP000827889"/>
    </source>
</evidence>
<dbReference type="KEGG" id="rarg:115738872"/>
<keyword evidence="4 12" id="KW-0349">Heme</keyword>
<dbReference type="GeneID" id="115738872"/>
<evidence type="ECO:0000256" key="13">
    <source>
        <dbReference type="RuleBase" id="RU000461"/>
    </source>
</evidence>
<keyword evidence="5" id="KW-0812">Transmembrane</keyword>
<dbReference type="PANTHER" id="PTHR47955">
    <property type="entry name" value="CYTOCHROME P450 FAMILY 71 PROTEIN"/>
    <property type="match status" value="1"/>
</dbReference>
<keyword evidence="8 13" id="KW-0560">Oxidoreductase</keyword>
<dbReference type="FunFam" id="1.10.630.10:FF:000043">
    <property type="entry name" value="Cytochrome P450 99A2"/>
    <property type="match status" value="1"/>
</dbReference>
<evidence type="ECO:0000313" key="15">
    <source>
        <dbReference type="RefSeq" id="XP_030527511.1"/>
    </source>
</evidence>
<reference evidence="15" key="2">
    <citation type="submission" date="2025-08" db="UniProtKB">
        <authorList>
            <consortium name="RefSeq"/>
        </authorList>
    </citation>
    <scope>IDENTIFICATION</scope>
    <source>
        <tissue evidence="15">Leaf</tissue>
    </source>
</reference>
<protein>
    <submittedName>
        <fullName evidence="15">Desmethyl-deoxy-podophyllotoxin synthase-like</fullName>
    </submittedName>
</protein>
<dbReference type="PROSITE" id="PS00086">
    <property type="entry name" value="CYTOCHROME_P450"/>
    <property type="match status" value="1"/>
</dbReference>
<evidence type="ECO:0000256" key="10">
    <source>
        <dbReference type="ARBA" id="ARBA00023033"/>
    </source>
</evidence>
<keyword evidence="7" id="KW-1133">Transmembrane helix</keyword>
<dbReference type="InterPro" id="IPR017972">
    <property type="entry name" value="Cyt_P450_CS"/>
</dbReference>
<dbReference type="GO" id="GO:0016705">
    <property type="term" value="F:oxidoreductase activity, acting on paired donors, with incorporation or reduction of molecular oxygen"/>
    <property type="evidence" value="ECO:0007669"/>
    <property type="project" value="InterPro"/>
</dbReference>
<evidence type="ECO:0000256" key="3">
    <source>
        <dbReference type="ARBA" id="ARBA00010617"/>
    </source>
</evidence>
<dbReference type="Proteomes" id="UP000827889">
    <property type="component" value="Chromosome 1"/>
</dbReference>
<dbReference type="AlphaFoldDB" id="A0A8B8NY84"/>
<evidence type="ECO:0000256" key="6">
    <source>
        <dbReference type="ARBA" id="ARBA00022723"/>
    </source>
</evidence>
<evidence type="ECO:0000256" key="7">
    <source>
        <dbReference type="ARBA" id="ARBA00022989"/>
    </source>
</evidence>
<keyword evidence="11" id="KW-0472">Membrane</keyword>
<reference evidence="14" key="1">
    <citation type="submission" date="2025-05" db="UniProtKB">
        <authorList>
            <consortium name="RefSeq"/>
        </authorList>
    </citation>
    <scope>NUCLEOTIDE SEQUENCE [LARGE SCALE GENOMIC DNA]</scope>
</reference>
<keyword evidence="9 12" id="KW-0408">Iron</keyword>
<keyword evidence="10 13" id="KW-0503">Monooxygenase</keyword>
<evidence type="ECO:0000256" key="8">
    <source>
        <dbReference type="ARBA" id="ARBA00023002"/>
    </source>
</evidence>
<dbReference type="OrthoDB" id="2789670at2759"/>
<sequence length="523" mass="59737">MTMFSSMAIQLPSPSVLFASLLFLFLILKQWKKSNDAKKDPPSKLPPGPKMLPLLGNLHQMTGSLPHHSLRNLARRHGPIMRLQLGEILTIVISSADAVKEILGKNELIFAQRPEITALEVMSYENSSFVFSPYGEYWRQMRKICVLELLSMKRVLSFRSIREEECWNVTKAIQSSQGKPVNLSKMVLNLINDITSRAAFGERCKYRDEFLSFLKEVTMLGGGFELPDLFPSIWFLRYLSRMKPAWERLHKKIDLILDHIIEEHKEKLKGDGGNNEENKNAREDLVDVLLNLQKSSEMNYFIKPHVIKNIVMEIFSAGTDTSSTTIDWAFSEMLRNPRVMEKAQAEVRAALMGKTQVREQDIQGLEYLKLVIKETLRMHSPGPLMARESREACVINGYEIPEKTKIVINTYAVGRDPEFWTDPESFVPERFLNSSVDFRGSSFEYIPFGGGRRICPGINFGLANIELPLAQLLYHFDWSLADGIKAQDLDMSETFGISSRRKNPLIMVAEPRVPFSYDGDHVK</sequence>
<dbReference type="GO" id="GO:0005506">
    <property type="term" value="F:iron ion binding"/>
    <property type="evidence" value="ECO:0007669"/>
    <property type="project" value="InterPro"/>
</dbReference>
<evidence type="ECO:0000256" key="4">
    <source>
        <dbReference type="ARBA" id="ARBA00022617"/>
    </source>
</evidence>
<keyword evidence="14" id="KW-1185">Reference proteome</keyword>
<name>A0A8B8NY84_9MYRT</name>